<evidence type="ECO:0000313" key="5">
    <source>
        <dbReference type="Proteomes" id="UP000541444"/>
    </source>
</evidence>
<evidence type="ECO:0000313" key="4">
    <source>
        <dbReference type="EMBL" id="KAF6170446.1"/>
    </source>
</evidence>
<evidence type="ECO:0000256" key="2">
    <source>
        <dbReference type="ARBA" id="ARBA00022737"/>
    </source>
</evidence>
<evidence type="ECO:0000256" key="1">
    <source>
        <dbReference type="ARBA" id="ARBA00007626"/>
    </source>
</evidence>
<gene>
    <name evidence="4" type="ORF">GIB67_006037</name>
</gene>
<reference evidence="4 5" key="1">
    <citation type="journal article" date="2020" name="IScience">
        <title>Genome Sequencing of the Endangered Kingdonia uniflora (Circaeasteraceae, Ranunculales) Reveals Potential Mechanisms of Evolutionary Specialization.</title>
        <authorList>
            <person name="Sun Y."/>
            <person name="Deng T."/>
            <person name="Zhang A."/>
            <person name="Moore M.J."/>
            <person name="Landis J.B."/>
            <person name="Lin N."/>
            <person name="Zhang H."/>
            <person name="Zhang X."/>
            <person name="Huang J."/>
            <person name="Zhang X."/>
            <person name="Sun H."/>
            <person name="Wang H."/>
        </authorList>
    </citation>
    <scope>NUCLEOTIDE SEQUENCE [LARGE SCALE GENOMIC DNA]</scope>
    <source>
        <strain evidence="4">TB1705</strain>
        <tissue evidence="4">Leaf</tissue>
    </source>
</reference>
<sequence length="99" mass="10788">MSEAVKLVEELENMRNETDVFTYNTLIKGYCNDGELDTALKMCNVGLGTKGSVNVGPVQAVVDGLIKKSRIQEAKKLVELANKSRNPVFFTFGNSSGSE</sequence>
<dbReference type="PROSITE" id="PS51375">
    <property type="entry name" value="PPR"/>
    <property type="match status" value="1"/>
</dbReference>
<proteinExistence type="inferred from homology"/>
<name>A0A7J7NTD1_9MAGN</name>
<dbReference type="OrthoDB" id="185373at2759"/>
<comment type="caution">
    <text evidence="4">The sequence shown here is derived from an EMBL/GenBank/DDBJ whole genome shotgun (WGS) entry which is preliminary data.</text>
</comment>
<evidence type="ECO:0000256" key="3">
    <source>
        <dbReference type="PROSITE-ProRule" id="PRU00708"/>
    </source>
</evidence>
<accession>A0A7J7NTD1</accession>
<dbReference type="PANTHER" id="PTHR47941">
    <property type="entry name" value="PENTATRICOPEPTIDE REPEAT-CONTAINING PROTEIN 3, MITOCHONDRIAL"/>
    <property type="match status" value="1"/>
</dbReference>
<dbReference type="AlphaFoldDB" id="A0A7J7NTD1"/>
<organism evidence="4 5">
    <name type="scientific">Kingdonia uniflora</name>
    <dbReference type="NCBI Taxonomy" id="39325"/>
    <lineage>
        <taxon>Eukaryota</taxon>
        <taxon>Viridiplantae</taxon>
        <taxon>Streptophyta</taxon>
        <taxon>Embryophyta</taxon>
        <taxon>Tracheophyta</taxon>
        <taxon>Spermatophyta</taxon>
        <taxon>Magnoliopsida</taxon>
        <taxon>Ranunculales</taxon>
        <taxon>Circaeasteraceae</taxon>
        <taxon>Kingdonia</taxon>
    </lineage>
</organism>
<keyword evidence="5" id="KW-1185">Reference proteome</keyword>
<comment type="similarity">
    <text evidence="1">Belongs to the PPR family. P subfamily.</text>
</comment>
<dbReference type="EMBL" id="JACGCM010000584">
    <property type="protein sequence ID" value="KAF6170446.1"/>
    <property type="molecule type" value="Genomic_DNA"/>
</dbReference>
<protein>
    <recommendedName>
        <fullName evidence="6">Pentatricopeptide repeat-containing protein</fullName>
    </recommendedName>
</protein>
<dbReference type="NCBIfam" id="TIGR00756">
    <property type="entry name" value="PPR"/>
    <property type="match status" value="1"/>
</dbReference>
<dbReference type="Pfam" id="PF12854">
    <property type="entry name" value="PPR_1"/>
    <property type="match status" value="1"/>
</dbReference>
<keyword evidence="2" id="KW-0677">Repeat</keyword>
<dbReference type="InterPro" id="IPR002885">
    <property type="entry name" value="PPR_rpt"/>
</dbReference>
<feature type="repeat" description="PPR" evidence="3">
    <location>
        <begin position="19"/>
        <end position="54"/>
    </location>
</feature>
<dbReference type="Gene3D" id="1.25.40.10">
    <property type="entry name" value="Tetratricopeptide repeat domain"/>
    <property type="match status" value="1"/>
</dbReference>
<dbReference type="InterPro" id="IPR011990">
    <property type="entry name" value="TPR-like_helical_dom_sf"/>
</dbReference>
<evidence type="ECO:0008006" key="6">
    <source>
        <dbReference type="Google" id="ProtNLM"/>
    </source>
</evidence>
<dbReference type="Proteomes" id="UP000541444">
    <property type="component" value="Unassembled WGS sequence"/>
</dbReference>